<organism evidence="2 3">
    <name type="scientific">Coptotermes formosanus</name>
    <name type="common">Formosan subterranean termite</name>
    <dbReference type="NCBI Taxonomy" id="36987"/>
    <lineage>
        <taxon>Eukaryota</taxon>
        <taxon>Metazoa</taxon>
        <taxon>Ecdysozoa</taxon>
        <taxon>Arthropoda</taxon>
        <taxon>Hexapoda</taxon>
        <taxon>Insecta</taxon>
        <taxon>Pterygota</taxon>
        <taxon>Neoptera</taxon>
        <taxon>Polyneoptera</taxon>
        <taxon>Dictyoptera</taxon>
        <taxon>Blattodea</taxon>
        <taxon>Blattoidea</taxon>
        <taxon>Termitoidae</taxon>
        <taxon>Rhinotermitidae</taxon>
        <taxon>Coptotermes</taxon>
    </lineage>
</organism>
<feature type="region of interest" description="Disordered" evidence="1">
    <location>
        <begin position="15"/>
        <end position="34"/>
    </location>
</feature>
<protein>
    <submittedName>
        <fullName evidence="2">Uncharacterized protein</fullName>
    </submittedName>
</protein>
<comment type="caution">
    <text evidence="2">The sequence shown here is derived from an EMBL/GenBank/DDBJ whole genome shotgun (WGS) entry which is preliminary data.</text>
</comment>
<dbReference type="AlphaFoldDB" id="A0A6L2PZW3"/>
<dbReference type="OrthoDB" id="10493647at2759"/>
<feature type="compositionally biased region" description="Low complexity" evidence="1">
    <location>
        <begin position="20"/>
        <end position="29"/>
    </location>
</feature>
<evidence type="ECO:0000313" key="3">
    <source>
        <dbReference type="Proteomes" id="UP000502823"/>
    </source>
</evidence>
<proteinExistence type="predicted"/>
<reference evidence="3" key="1">
    <citation type="submission" date="2020-01" db="EMBL/GenBank/DDBJ databases">
        <title>Draft genome sequence of the Termite Coptotermes fromosanus.</title>
        <authorList>
            <person name="Itakura S."/>
            <person name="Yosikawa Y."/>
            <person name="Umezawa K."/>
        </authorList>
    </citation>
    <scope>NUCLEOTIDE SEQUENCE [LARGE SCALE GENOMIC DNA]</scope>
</reference>
<dbReference type="InParanoid" id="A0A6L2PZW3"/>
<keyword evidence="3" id="KW-1185">Reference proteome</keyword>
<accession>A0A6L2PZW3</accession>
<feature type="non-terminal residue" evidence="2">
    <location>
        <position position="1"/>
    </location>
</feature>
<feature type="non-terminal residue" evidence="2">
    <location>
        <position position="102"/>
    </location>
</feature>
<dbReference type="EMBL" id="BLKM01000605">
    <property type="protein sequence ID" value="GFG36108.1"/>
    <property type="molecule type" value="Genomic_DNA"/>
</dbReference>
<evidence type="ECO:0000313" key="2">
    <source>
        <dbReference type="EMBL" id="GFG36108.1"/>
    </source>
</evidence>
<evidence type="ECO:0000256" key="1">
    <source>
        <dbReference type="SAM" id="MobiDB-lite"/>
    </source>
</evidence>
<sequence length="102" mass="11013">FDINVTGLQDDVAVLKGQTESETPTSSSTGVQLNVSEQSEQLIPLTFSVADSGVEDPLDIGTEDEASEETEILSDHILKDEVKNEIKVEEQGQSHVAADEVR</sequence>
<gene>
    <name evidence="2" type="ORF">Cfor_08079</name>
</gene>
<name>A0A6L2PZW3_COPFO</name>
<dbReference type="Proteomes" id="UP000502823">
    <property type="component" value="Unassembled WGS sequence"/>
</dbReference>